<evidence type="ECO:0008006" key="13">
    <source>
        <dbReference type="Google" id="ProtNLM"/>
    </source>
</evidence>
<evidence type="ECO:0000256" key="8">
    <source>
        <dbReference type="ARBA" id="ARBA00023264"/>
    </source>
</evidence>
<evidence type="ECO:0000256" key="4">
    <source>
        <dbReference type="ARBA" id="ARBA00022741"/>
    </source>
</evidence>
<dbReference type="InterPro" id="IPR050187">
    <property type="entry name" value="Lipid_Phosphate_FormReg"/>
</dbReference>
<dbReference type="GO" id="GO:0016301">
    <property type="term" value="F:kinase activity"/>
    <property type="evidence" value="ECO:0007669"/>
    <property type="project" value="UniProtKB-KW"/>
</dbReference>
<dbReference type="Pfam" id="PF19279">
    <property type="entry name" value="YegS_C"/>
    <property type="match status" value="1"/>
</dbReference>
<dbReference type="EMBL" id="CP051151">
    <property type="protein sequence ID" value="QLY40494.1"/>
    <property type="molecule type" value="Genomic_DNA"/>
</dbReference>
<evidence type="ECO:0000259" key="10">
    <source>
        <dbReference type="Pfam" id="PF19279"/>
    </source>
</evidence>
<dbReference type="AlphaFoldDB" id="A0A7L6N7H9"/>
<keyword evidence="6" id="KW-0067">ATP-binding</keyword>
<dbReference type="PANTHER" id="PTHR12358">
    <property type="entry name" value="SPHINGOSINE KINASE"/>
    <property type="match status" value="1"/>
</dbReference>
<evidence type="ECO:0000256" key="2">
    <source>
        <dbReference type="ARBA" id="ARBA00005983"/>
    </source>
</evidence>
<keyword evidence="7" id="KW-0443">Lipid metabolism</keyword>
<keyword evidence="7" id="KW-0444">Lipid biosynthesis</keyword>
<dbReference type="InterPro" id="IPR001206">
    <property type="entry name" value="Diacylglycerol_kinase_cat_dom"/>
</dbReference>
<comment type="cofactor">
    <cofactor evidence="1">
        <name>Mg(2+)</name>
        <dbReference type="ChEBI" id="CHEBI:18420"/>
    </cofactor>
</comment>
<keyword evidence="3" id="KW-0808">Transferase</keyword>
<dbReference type="Gene3D" id="3.40.50.10330">
    <property type="entry name" value="Probable inorganic polyphosphate/atp-NAD kinase, domain 1"/>
    <property type="match status" value="1"/>
</dbReference>
<comment type="similarity">
    <text evidence="2">Belongs to the diacylglycerol/lipid kinase family.</text>
</comment>
<organism evidence="11 12">
    <name type="scientific">Hujiaoplasma nucleasis</name>
    <dbReference type="NCBI Taxonomy" id="2725268"/>
    <lineage>
        <taxon>Bacteria</taxon>
        <taxon>Bacillati</taxon>
        <taxon>Mycoplasmatota</taxon>
        <taxon>Mollicutes</taxon>
        <taxon>Candidatus Izemoplasmatales</taxon>
        <taxon>Hujiaoplasmataceae</taxon>
        <taxon>Hujiaoplasma</taxon>
    </lineage>
</organism>
<keyword evidence="5" id="KW-0418">Kinase</keyword>
<dbReference type="GO" id="GO:0005886">
    <property type="term" value="C:plasma membrane"/>
    <property type="evidence" value="ECO:0007669"/>
    <property type="project" value="TreeGrafter"/>
</dbReference>
<dbReference type="Gene3D" id="2.60.200.40">
    <property type="match status" value="1"/>
</dbReference>
<evidence type="ECO:0000313" key="12">
    <source>
        <dbReference type="Proteomes" id="UP000512167"/>
    </source>
</evidence>
<keyword evidence="7" id="KW-0594">Phospholipid biosynthesis</keyword>
<dbReference type="InterPro" id="IPR045540">
    <property type="entry name" value="YegS/DAGK_C"/>
</dbReference>
<sequence length="287" mass="32479">MYLILHNPLSSNRKSRKKTKKIVRLFKKNKQAFIVRSTLKIDDLVEYLQDKTHITDILLLGGDGSINYFINSTDLSKITQNIHLAKSGSGNDFLRSLKQVKKTEVVIGQALLNNEKPIQFINGCGLGFDGLVCHYVNNDQKKNKISYFLNVFKSIIEYEPQDIDLEVDSKTYSFKKAFLVTIQNGKYFGGGMKAAPKANIADKTYYVMVVHGLSKFLLQFLLMTIYSGFHEKIKKYVTVIKGENIKVNFHQANYFQADGEVSDSVTEISVKAIGTKSFSAFSKNDLK</sequence>
<dbReference type="KEGG" id="tbk:HF295_06370"/>
<dbReference type="PANTHER" id="PTHR12358:SF106">
    <property type="entry name" value="LIPID KINASE YEGS"/>
    <property type="match status" value="1"/>
</dbReference>
<dbReference type="RefSeq" id="WP_312031333.1">
    <property type="nucleotide sequence ID" value="NZ_CP051151.1"/>
</dbReference>
<feature type="domain" description="YegS/DAGK C-terminal" evidence="10">
    <location>
        <begin position="126"/>
        <end position="264"/>
    </location>
</feature>
<name>A0A7L6N7H9_9MOLU</name>
<keyword evidence="12" id="KW-1185">Reference proteome</keyword>
<evidence type="ECO:0000256" key="7">
    <source>
        <dbReference type="ARBA" id="ARBA00023209"/>
    </source>
</evidence>
<evidence type="ECO:0000256" key="3">
    <source>
        <dbReference type="ARBA" id="ARBA00022679"/>
    </source>
</evidence>
<evidence type="ECO:0000256" key="1">
    <source>
        <dbReference type="ARBA" id="ARBA00001946"/>
    </source>
</evidence>
<keyword evidence="4" id="KW-0547">Nucleotide-binding</keyword>
<dbReference type="Pfam" id="PF00781">
    <property type="entry name" value="DAGK_cat"/>
    <property type="match status" value="1"/>
</dbReference>
<dbReference type="GO" id="GO:0008654">
    <property type="term" value="P:phospholipid biosynthetic process"/>
    <property type="evidence" value="ECO:0007669"/>
    <property type="project" value="UniProtKB-KW"/>
</dbReference>
<accession>A0A7L6N7H9</accession>
<reference evidence="11 12" key="1">
    <citation type="submission" date="2020-04" db="EMBL/GenBank/DDBJ databases">
        <authorList>
            <person name="Zheng R.K."/>
            <person name="Sun C.M."/>
        </authorList>
    </citation>
    <scope>NUCLEOTIDE SEQUENCE [LARGE SCALE GENOMIC DNA]</scope>
    <source>
        <strain evidence="12">zrk29</strain>
    </source>
</reference>
<protein>
    <recommendedName>
        <fullName evidence="13">YegS/Rv2252/BmrU family lipid kinase</fullName>
    </recommendedName>
</protein>
<dbReference type="GO" id="GO:0005524">
    <property type="term" value="F:ATP binding"/>
    <property type="evidence" value="ECO:0007669"/>
    <property type="project" value="UniProtKB-KW"/>
</dbReference>
<evidence type="ECO:0000259" key="9">
    <source>
        <dbReference type="Pfam" id="PF00781"/>
    </source>
</evidence>
<proteinExistence type="inferred from homology"/>
<evidence type="ECO:0000256" key="5">
    <source>
        <dbReference type="ARBA" id="ARBA00022777"/>
    </source>
</evidence>
<keyword evidence="8" id="KW-1208">Phospholipid metabolism</keyword>
<dbReference type="InterPro" id="IPR016064">
    <property type="entry name" value="NAD/diacylglycerol_kinase_sf"/>
</dbReference>
<evidence type="ECO:0000256" key="6">
    <source>
        <dbReference type="ARBA" id="ARBA00022840"/>
    </source>
</evidence>
<dbReference type="SUPFAM" id="SSF111331">
    <property type="entry name" value="NAD kinase/diacylglycerol kinase-like"/>
    <property type="match status" value="1"/>
</dbReference>
<gene>
    <name evidence="11" type="ORF">HF295_06370</name>
</gene>
<feature type="domain" description="DAGKc" evidence="9">
    <location>
        <begin position="2"/>
        <end position="119"/>
    </location>
</feature>
<evidence type="ECO:0000313" key="11">
    <source>
        <dbReference type="EMBL" id="QLY40494.1"/>
    </source>
</evidence>
<dbReference type="Proteomes" id="UP000512167">
    <property type="component" value="Chromosome"/>
</dbReference>
<dbReference type="InterPro" id="IPR017438">
    <property type="entry name" value="ATP-NAD_kinase_N"/>
</dbReference>